<evidence type="ECO:0000313" key="4">
    <source>
        <dbReference type="Proteomes" id="UP000288892"/>
    </source>
</evidence>
<dbReference type="InterPro" id="IPR015890">
    <property type="entry name" value="Chorismate_C"/>
</dbReference>
<accession>A0A444JDJ4</accession>
<keyword evidence="3" id="KW-0456">Lyase</keyword>
<evidence type="ECO:0000256" key="1">
    <source>
        <dbReference type="SAM" id="MobiDB-lite"/>
    </source>
</evidence>
<dbReference type="SUPFAM" id="SSF56322">
    <property type="entry name" value="ADC synthase"/>
    <property type="match status" value="1"/>
</dbReference>
<evidence type="ECO:0000259" key="2">
    <source>
        <dbReference type="Pfam" id="PF00425"/>
    </source>
</evidence>
<organism evidence="3 4">
    <name type="scientific">Candidatus Electrothrix marina</name>
    <dbReference type="NCBI Taxonomy" id="1859130"/>
    <lineage>
        <taxon>Bacteria</taxon>
        <taxon>Pseudomonadati</taxon>
        <taxon>Thermodesulfobacteriota</taxon>
        <taxon>Desulfobulbia</taxon>
        <taxon>Desulfobulbales</taxon>
        <taxon>Desulfobulbaceae</taxon>
        <taxon>Candidatus Electrothrix</taxon>
    </lineage>
</organism>
<feature type="domain" description="Chorismate-utilising enzyme C-terminal" evidence="2">
    <location>
        <begin position="154"/>
        <end position="328"/>
    </location>
</feature>
<dbReference type="InterPro" id="IPR043131">
    <property type="entry name" value="BCAT-like_N"/>
</dbReference>
<dbReference type="Pfam" id="PF01063">
    <property type="entry name" value="Aminotran_4"/>
    <property type="match status" value="1"/>
</dbReference>
<dbReference type="Gene3D" id="3.60.120.10">
    <property type="entry name" value="Anthranilate synthase"/>
    <property type="match status" value="1"/>
</dbReference>
<reference evidence="3 4" key="1">
    <citation type="submission" date="2017-01" db="EMBL/GenBank/DDBJ databases">
        <title>The cable genome- insights into the physiology and evolution of filamentous bacteria capable of sulfide oxidation via long distance electron transfer.</title>
        <authorList>
            <person name="Schreiber L."/>
            <person name="Bjerg J.T."/>
            <person name="Boggild A."/>
            <person name="Van De Vossenberg J."/>
            <person name="Meysman F."/>
            <person name="Nielsen L.P."/>
            <person name="Schramm A."/>
            <person name="Kjeldsen K.U."/>
        </authorList>
    </citation>
    <scope>NUCLEOTIDE SEQUENCE [LARGE SCALE GENOMIC DNA]</scope>
    <source>
        <strain evidence="3">A5</strain>
    </source>
</reference>
<dbReference type="InterPro" id="IPR036038">
    <property type="entry name" value="Aminotransferase-like"/>
</dbReference>
<dbReference type="Proteomes" id="UP000288892">
    <property type="component" value="Unassembled WGS sequence"/>
</dbReference>
<name>A0A444JDJ4_9BACT</name>
<dbReference type="GO" id="GO:0008696">
    <property type="term" value="F:4-amino-4-deoxychorismate lyase activity"/>
    <property type="evidence" value="ECO:0007669"/>
    <property type="project" value="UniProtKB-EC"/>
</dbReference>
<proteinExistence type="predicted"/>
<feature type="region of interest" description="Disordered" evidence="1">
    <location>
        <begin position="240"/>
        <end position="261"/>
    </location>
</feature>
<dbReference type="AlphaFoldDB" id="A0A444JDJ4"/>
<dbReference type="EC" id="2.6.1.85" evidence="3"/>
<dbReference type="PANTHER" id="PTHR11236:SF50">
    <property type="entry name" value="AMINODEOXYCHORISMATE SYNTHASE COMPONENT 1"/>
    <property type="match status" value="1"/>
</dbReference>
<feature type="compositionally biased region" description="Basic and acidic residues" evidence="1">
    <location>
        <begin position="246"/>
        <end position="261"/>
    </location>
</feature>
<dbReference type="InterPro" id="IPR001544">
    <property type="entry name" value="Aminotrans_IV"/>
</dbReference>
<evidence type="ECO:0000313" key="3">
    <source>
        <dbReference type="EMBL" id="RWX51156.1"/>
    </source>
</evidence>
<dbReference type="PANTHER" id="PTHR11236">
    <property type="entry name" value="AMINOBENZOATE/ANTHRANILATE SYNTHASE"/>
    <property type="match status" value="1"/>
</dbReference>
<dbReference type="InterPro" id="IPR019999">
    <property type="entry name" value="Anth_synth_I-like"/>
</dbReference>
<dbReference type="InterPro" id="IPR005801">
    <property type="entry name" value="ADC_synthase"/>
</dbReference>
<feature type="region of interest" description="Disordered" evidence="1">
    <location>
        <begin position="328"/>
        <end position="347"/>
    </location>
</feature>
<keyword evidence="4" id="KW-1185">Reference proteome</keyword>
<dbReference type="SUPFAM" id="SSF56752">
    <property type="entry name" value="D-aminoacid aminotransferase-like PLP-dependent enzymes"/>
    <property type="match status" value="1"/>
</dbReference>
<gene>
    <name evidence="3" type="ORF">VU01_11984</name>
</gene>
<keyword evidence="3" id="KW-0032">Aminotransferase</keyword>
<protein>
    <submittedName>
        <fullName evidence="3">Para-aminobenzoate synthetase</fullName>
        <ecNumber evidence="3">2.6.1.85</ecNumber>
        <ecNumber evidence="3">4.1.3.38</ecNumber>
    </submittedName>
</protein>
<feature type="domain" description="Chorismate-utilising enzyme C-terminal" evidence="2">
    <location>
        <begin position="350"/>
        <end position="439"/>
    </location>
</feature>
<keyword evidence="3" id="KW-0808">Transferase</keyword>
<dbReference type="EC" id="4.1.3.38" evidence="3"/>
<dbReference type="Gene3D" id="3.20.10.10">
    <property type="entry name" value="D-amino Acid Aminotransferase, subunit A, domain 2"/>
    <property type="match status" value="1"/>
</dbReference>
<comment type="caution">
    <text evidence="3">The sequence shown here is derived from an EMBL/GenBank/DDBJ whole genome shotgun (WGS) entry which is preliminary data.</text>
</comment>
<dbReference type="EMBL" id="MTKS01000198">
    <property type="protein sequence ID" value="RWX51156.1"/>
    <property type="molecule type" value="Genomic_DNA"/>
</dbReference>
<dbReference type="Pfam" id="PF00425">
    <property type="entry name" value="Chorismate_bind"/>
    <property type="match status" value="2"/>
</dbReference>
<sequence length="676" mass="77187">MKPLNDTTILRLTSRLEQEDDFVFLESSRLSEENHRSFLFRKPSAHLCCRPGDSVPDFLDRVDQARAQGQYLAGWLAYEFGYLLEPCLRRLLPASPVADVADKPLAMLGVYENPLIFDHKSGLFNNGTGWPLGDLGEEKNASYSCTDLETTITRQEYIRAIQAIQDYIRAGDTYQVNFTLHFDFRFQGSIAALYRALRRNQSVAYSAWIRHQGVDILSFSPELFFAADGEKVRVRPMKGTMSRGRTNAEDETRQHELRTDPKNQSENVMIVDLLRNDLGRLLYADDQEKQGKTQGRVQPRSLFDVEIYESLLQMTSTIDGVLVQQRTQQKAQQKQKDSQHPKAADTSPLPFRQLIEALFPCGSVTGAPKIRTMEIIRELEQQPRGVYCGAIGYTGPDQSCFNVPIRTLELSKGQGRMGIGSGIVTDSVAEAEWEECLLKSHFLTKSKADFQLIETLLWHPENGYFLLEYHLERLQDSARYFHFCHDPEEIRGCLDKRAAELSVDVKNKEGAEQWRVRLLLHRDGRLEMSSVPSVPPMPLRNSVRQEPAQVIFSREQVDARDPHRLHKTTRRELYNREFQRAAELGCYDILFTNTAGEVTEGAITNIFLRRKKNKPLLTPPTGCGLLEGTYRRMLLEQGKAIEQVLRMEDLLKAEELYLANSVRGLVPVRLRQGQAE</sequence>
<dbReference type="GO" id="GO:0046820">
    <property type="term" value="F:4-amino-4-deoxychorismate synthase activity"/>
    <property type="evidence" value="ECO:0007669"/>
    <property type="project" value="UniProtKB-EC"/>
</dbReference>
<dbReference type="InterPro" id="IPR043132">
    <property type="entry name" value="BCAT-like_C"/>
</dbReference>
<dbReference type="Gene3D" id="3.30.470.10">
    <property type="match status" value="1"/>
</dbReference>
<dbReference type="GO" id="GO:0000162">
    <property type="term" value="P:L-tryptophan biosynthetic process"/>
    <property type="evidence" value="ECO:0007669"/>
    <property type="project" value="TreeGrafter"/>
</dbReference>
<feature type="compositionally biased region" description="Basic and acidic residues" evidence="1">
    <location>
        <begin position="334"/>
        <end position="343"/>
    </location>
</feature>